<sequence>MFPTILIVDDEPSILRSLSGILMDEGFETMTATNGYEALQCVEAQTPDLVLLDIWMPGLDGIETLKEIKNLHSHVQVVMITGHGTIETAVNATKMGAYDFIEKPLNIDRVIVAINNALNFRRLEEENRFLRKKTIEKYAITGSSPATMELKKQIQIAAPTDAWILITGENGTGKELVARTIHQLSARCDKPLVDVNCAALNDESLESELLGHEKGAFAGAVTKKYGKFELAHTGTLFFDEIGDMGLKTQATILRILEEKQFQRLGGSRTIPIDVRVIAATNKNLKKAIREGTFREDLYYRINVVPISVPALRERIEDIPALIHVFLSKTAEDNGTPAKQMAPEAVEMLKQYEWPGNVRELKNLVERLDIMAGDSIGVKDLPAPYNTAVRPPATPAAELFSFDRLRDAQQAFEEVFIMQKLKSHDFDINKTAKSTGADKTRVKKIQQKITRQKGPEK</sequence>
<evidence type="ECO:0000256" key="1">
    <source>
        <dbReference type="ARBA" id="ARBA00022553"/>
    </source>
</evidence>
<dbReference type="Gene3D" id="1.10.10.60">
    <property type="entry name" value="Homeodomain-like"/>
    <property type="match status" value="1"/>
</dbReference>
<keyword evidence="2" id="KW-0547">Nucleotide-binding</keyword>
<accession>A0A7W0C6I5</accession>
<dbReference type="SMART" id="SM00448">
    <property type="entry name" value="REC"/>
    <property type="match status" value="1"/>
</dbReference>
<dbReference type="FunFam" id="3.40.50.300:FF:000006">
    <property type="entry name" value="DNA-binding transcriptional regulator NtrC"/>
    <property type="match status" value="1"/>
</dbReference>
<dbReference type="SUPFAM" id="SSF52540">
    <property type="entry name" value="P-loop containing nucleoside triphosphate hydrolases"/>
    <property type="match status" value="1"/>
</dbReference>
<dbReference type="GO" id="GO:0000160">
    <property type="term" value="P:phosphorelay signal transduction system"/>
    <property type="evidence" value="ECO:0007669"/>
    <property type="project" value="UniProtKB-KW"/>
</dbReference>
<organism evidence="12 13">
    <name type="scientific">Desulfosalsimonas propionicica</name>
    <dbReference type="NCBI Taxonomy" id="332175"/>
    <lineage>
        <taxon>Bacteria</taxon>
        <taxon>Pseudomonadati</taxon>
        <taxon>Thermodesulfobacteriota</taxon>
        <taxon>Desulfobacteria</taxon>
        <taxon>Desulfobacterales</taxon>
        <taxon>Desulfosalsimonadaceae</taxon>
        <taxon>Desulfosalsimonas</taxon>
    </lineage>
</organism>
<evidence type="ECO:0000256" key="8">
    <source>
        <dbReference type="PROSITE-ProRule" id="PRU00169"/>
    </source>
</evidence>
<dbReference type="PANTHER" id="PTHR32071:SF17">
    <property type="entry name" value="TRANSCRIPTIONAL REGULATOR (NTRC FAMILY)"/>
    <property type="match status" value="1"/>
</dbReference>
<dbReference type="SMART" id="SM00382">
    <property type="entry name" value="AAA"/>
    <property type="match status" value="1"/>
</dbReference>
<dbReference type="InterPro" id="IPR025944">
    <property type="entry name" value="Sigma_54_int_dom_CS"/>
</dbReference>
<dbReference type="Proteomes" id="UP000525298">
    <property type="component" value="Unassembled WGS sequence"/>
</dbReference>
<feature type="region of interest" description="Disordered" evidence="9">
    <location>
        <begin position="431"/>
        <end position="456"/>
    </location>
</feature>
<evidence type="ECO:0000259" key="10">
    <source>
        <dbReference type="PROSITE" id="PS50045"/>
    </source>
</evidence>
<dbReference type="InterPro" id="IPR001789">
    <property type="entry name" value="Sig_transdc_resp-reg_receiver"/>
</dbReference>
<dbReference type="PANTHER" id="PTHR32071">
    <property type="entry name" value="TRANSCRIPTIONAL REGULATORY PROTEIN"/>
    <property type="match status" value="1"/>
</dbReference>
<protein>
    <submittedName>
        <fullName evidence="12">Two-component system nitrogen regulation response regulator NtrX</fullName>
    </submittedName>
</protein>
<dbReference type="PROSITE" id="PS50110">
    <property type="entry name" value="RESPONSE_REGULATORY"/>
    <property type="match status" value="1"/>
</dbReference>
<dbReference type="InterPro" id="IPR011006">
    <property type="entry name" value="CheY-like_superfamily"/>
</dbReference>
<dbReference type="InterPro" id="IPR058031">
    <property type="entry name" value="AAA_lid_NorR"/>
</dbReference>
<keyword evidence="6" id="KW-0238">DNA-binding</keyword>
<dbReference type="InterPro" id="IPR003593">
    <property type="entry name" value="AAA+_ATPase"/>
</dbReference>
<dbReference type="Pfam" id="PF00158">
    <property type="entry name" value="Sigma54_activat"/>
    <property type="match status" value="1"/>
</dbReference>
<dbReference type="PROSITE" id="PS00688">
    <property type="entry name" value="SIGMA54_INTERACT_3"/>
    <property type="match status" value="1"/>
</dbReference>
<dbReference type="Gene3D" id="1.10.8.60">
    <property type="match status" value="1"/>
</dbReference>
<dbReference type="CDD" id="cd17550">
    <property type="entry name" value="REC_NtrX-like"/>
    <property type="match status" value="1"/>
</dbReference>
<keyword evidence="5" id="KW-0805">Transcription regulation</keyword>
<dbReference type="GO" id="GO:0006355">
    <property type="term" value="P:regulation of DNA-templated transcription"/>
    <property type="evidence" value="ECO:0007669"/>
    <property type="project" value="InterPro"/>
</dbReference>
<dbReference type="Pfam" id="PF00072">
    <property type="entry name" value="Response_reg"/>
    <property type="match status" value="1"/>
</dbReference>
<dbReference type="FunFam" id="3.40.50.2300:FF:000018">
    <property type="entry name" value="DNA-binding transcriptional regulator NtrC"/>
    <property type="match status" value="1"/>
</dbReference>
<dbReference type="PROSITE" id="PS50045">
    <property type="entry name" value="SIGMA54_INTERACT_4"/>
    <property type="match status" value="1"/>
</dbReference>
<evidence type="ECO:0000256" key="4">
    <source>
        <dbReference type="ARBA" id="ARBA00023012"/>
    </source>
</evidence>
<dbReference type="AlphaFoldDB" id="A0A7W0C6I5"/>
<dbReference type="GO" id="GO:0003677">
    <property type="term" value="F:DNA binding"/>
    <property type="evidence" value="ECO:0007669"/>
    <property type="project" value="UniProtKB-KW"/>
</dbReference>
<gene>
    <name evidence="12" type="ORF">HNR65_000415</name>
</gene>
<evidence type="ECO:0000313" key="12">
    <source>
        <dbReference type="EMBL" id="MBA2880108.1"/>
    </source>
</evidence>
<evidence type="ECO:0000259" key="11">
    <source>
        <dbReference type="PROSITE" id="PS50110"/>
    </source>
</evidence>
<keyword evidence="3" id="KW-0067">ATP-binding</keyword>
<dbReference type="CDD" id="cd00009">
    <property type="entry name" value="AAA"/>
    <property type="match status" value="1"/>
</dbReference>
<dbReference type="GO" id="GO:0005524">
    <property type="term" value="F:ATP binding"/>
    <property type="evidence" value="ECO:0007669"/>
    <property type="project" value="UniProtKB-KW"/>
</dbReference>
<keyword evidence="13" id="KW-1185">Reference proteome</keyword>
<keyword evidence="4" id="KW-0902">Two-component regulatory system</keyword>
<dbReference type="SUPFAM" id="SSF52172">
    <property type="entry name" value="CheY-like"/>
    <property type="match status" value="1"/>
</dbReference>
<keyword evidence="1 8" id="KW-0597">Phosphoprotein</keyword>
<evidence type="ECO:0000256" key="7">
    <source>
        <dbReference type="ARBA" id="ARBA00023163"/>
    </source>
</evidence>
<proteinExistence type="predicted"/>
<feature type="domain" description="Response regulatory" evidence="11">
    <location>
        <begin position="4"/>
        <end position="118"/>
    </location>
</feature>
<feature type="domain" description="Sigma-54 factor interaction" evidence="10">
    <location>
        <begin position="140"/>
        <end position="369"/>
    </location>
</feature>
<dbReference type="EMBL" id="JACDUS010000001">
    <property type="protein sequence ID" value="MBA2880108.1"/>
    <property type="molecule type" value="Genomic_DNA"/>
</dbReference>
<dbReference type="InterPro" id="IPR025943">
    <property type="entry name" value="Sigma_54_int_dom_ATP-bd_2"/>
</dbReference>
<evidence type="ECO:0000256" key="5">
    <source>
        <dbReference type="ARBA" id="ARBA00023015"/>
    </source>
</evidence>
<comment type="caution">
    <text evidence="12">The sequence shown here is derived from an EMBL/GenBank/DDBJ whole genome shotgun (WGS) entry which is preliminary data.</text>
</comment>
<evidence type="ECO:0000313" key="13">
    <source>
        <dbReference type="Proteomes" id="UP000525298"/>
    </source>
</evidence>
<dbReference type="PROSITE" id="PS00676">
    <property type="entry name" value="SIGMA54_INTERACT_2"/>
    <property type="match status" value="1"/>
</dbReference>
<dbReference type="InterPro" id="IPR002078">
    <property type="entry name" value="Sigma_54_int"/>
</dbReference>
<dbReference type="Gene3D" id="3.40.50.300">
    <property type="entry name" value="P-loop containing nucleotide triphosphate hydrolases"/>
    <property type="match status" value="1"/>
</dbReference>
<feature type="modified residue" description="4-aspartylphosphate" evidence="8">
    <location>
        <position position="53"/>
    </location>
</feature>
<name>A0A7W0C6I5_9BACT</name>
<dbReference type="Pfam" id="PF25601">
    <property type="entry name" value="AAA_lid_14"/>
    <property type="match status" value="1"/>
</dbReference>
<evidence type="ECO:0000256" key="2">
    <source>
        <dbReference type="ARBA" id="ARBA00022741"/>
    </source>
</evidence>
<dbReference type="InterPro" id="IPR027417">
    <property type="entry name" value="P-loop_NTPase"/>
</dbReference>
<evidence type="ECO:0000256" key="6">
    <source>
        <dbReference type="ARBA" id="ARBA00023125"/>
    </source>
</evidence>
<reference evidence="12 13" key="1">
    <citation type="submission" date="2020-07" db="EMBL/GenBank/DDBJ databases">
        <title>Genomic Encyclopedia of Type Strains, Phase IV (KMG-IV): sequencing the most valuable type-strain genomes for metagenomic binning, comparative biology and taxonomic classification.</title>
        <authorList>
            <person name="Goeker M."/>
        </authorList>
    </citation>
    <scope>NUCLEOTIDE SEQUENCE [LARGE SCALE GENOMIC DNA]</scope>
    <source>
        <strain evidence="12 13">DSM 17721</strain>
    </source>
</reference>
<dbReference type="Gene3D" id="3.40.50.2300">
    <property type="match status" value="1"/>
</dbReference>
<keyword evidence="7" id="KW-0804">Transcription</keyword>
<evidence type="ECO:0000256" key="9">
    <source>
        <dbReference type="SAM" id="MobiDB-lite"/>
    </source>
</evidence>
<dbReference type="RefSeq" id="WP_181549774.1">
    <property type="nucleotide sequence ID" value="NZ_JACDUS010000001.1"/>
</dbReference>
<evidence type="ECO:0000256" key="3">
    <source>
        <dbReference type="ARBA" id="ARBA00022840"/>
    </source>
</evidence>